<evidence type="ECO:0000313" key="1">
    <source>
        <dbReference type="EMBL" id="GAA0431053.1"/>
    </source>
</evidence>
<sequence length="401" mass="45162">MKRYWRLVTIITVVALTVGTFYIQSALSASGSPEIVFEKISGNKDELDPVVLEGLLNPGSGMSADERVKVTAEGAMYERKQSFLERISGSFFGNDMQRLKEKHRGFMRGKSGNASFFYETDSTLAYAAVNNQSARISESNMEFDVAVMDKDNGKTLSFNVPIPNRAKYVQVWVEDVQMIDGELKVITQNFFRDGGNGELLYRFDITNEEINGKETIATADNQEGNKRKHIQLLSSSDQIGAHPYVIFSKTTEMRRQKQGHAQTTTEKRERKFIVYNLKTDEKKSVKAPNSVAGKDVLMYKKETLYFRDENQIVTYNWKNDEITGKLKLPSLKEGGQTLVKIAEDNIYVLNSQIESSLEPGSAPVLVILDSDSGDVLYKGEVVTEEPVAKNAYLNIYELMIK</sequence>
<keyword evidence="2" id="KW-1185">Reference proteome</keyword>
<dbReference type="RefSeq" id="WP_343750888.1">
    <property type="nucleotide sequence ID" value="NZ_BAAADM010000008.1"/>
</dbReference>
<protein>
    <recommendedName>
        <fullName evidence="3">Two-component signal transduction system YycFG, regulatory protein YycH</fullName>
    </recommendedName>
</protein>
<comment type="caution">
    <text evidence="1">The sequence shown here is derived from an EMBL/GenBank/DDBJ whole genome shotgun (WGS) entry which is preliminary data.</text>
</comment>
<dbReference type="Proteomes" id="UP001501459">
    <property type="component" value="Unassembled WGS sequence"/>
</dbReference>
<gene>
    <name evidence="1" type="ORF">GCM10008983_04420</name>
</gene>
<reference evidence="1 2" key="1">
    <citation type="journal article" date="2019" name="Int. J. Syst. Evol. Microbiol.">
        <title>The Global Catalogue of Microorganisms (GCM) 10K type strain sequencing project: providing services to taxonomists for standard genome sequencing and annotation.</title>
        <authorList>
            <consortium name="The Broad Institute Genomics Platform"/>
            <consortium name="The Broad Institute Genome Sequencing Center for Infectious Disease"/>
            <person name="Wu L."/>
            <person name="Ma J."/>
        </authorList>
    </citation>
    <scope>NUCLEOTIDE SEQUENCE [LARGE SCALE GENOMIC DNA]</scope>
    <source>
        <strain evidence="1 2">JCM 12149</strain>
    </source>
</reference>
<proteinExistence type="predicted"/>
<evidence type="ECO:0008006" key="3">
    <source>
        <dbReference type="Google" id="ProtNLM"/>
    </source>
</evidence>
<evidence type="ECO:0000313" key="2">
    <source>
        <dbReference type="Proteomes" id="UP001501459"/>
    </source>
</evidence>
<dbReference type="EMBL" id="BAAADM010000008">
    <property type="protein sequence ID" value="GAA0431053.1"/>
    <property type="molecule type" value="Genomic_DNA"/>
</dbReference>
<organism evidence="1 2">
    <name type="scientific">Lentibacillus halophilus</name>
    <dbReference type="NCBI Taxonomy" id="295065"/>
    <lineage>
        <taxon>Bacteria</taxon>
        <taxon>Bacillati</taxon>
        <taxon>Bacillota</taxon>
        <taxon>Bacilli</taxon>
        <taxon>Bacillales</taxon>
        <taxon>Bacillaceae</taxon>
        <taxon>Lentibacillus</taxon>
    </lineage>
</organism>
<accession>A0ABN0Z3G3</accession>
<name>A0ABN0Z3G3_9BACI</name>